<evidence type="ECO:0000313" key="6">
    <source>
        <dbReference type="Proteomes" id="UP000315133"/>
    </source>
</evidence>
<dbReference type="CDD" id="cd05233">
    <property type="entry name" value="SDR_c"/>
    <property type="match status" value="1"/>
</dbReference>
<comment type="caution">
    <text evidence="5">The sequence shown here is derived from an EMBL/GenBank/DDBJ whole genome shotgun (WGS) entry which is preliminary data.</text>
</comment>
<evidence type="ECO:0000256" key="2">
    <source>
        <dbReference type="ARBA" id="ARBA00023002"/>
    </source>
</evidence>
<dbReference type="GO" id="GO:0016491">
    <property type="term" value="F:oxidoreductase activity"/>
    <property type="evidence" value="ECO:0007669"/>
    <property type="project" value="UniProtKB-KW"/>
</dbReference>
<protein>
    <submittedName>
        <fullName evidence="5">Short-subunit dehydrogenase</fullName>
    </submittedName>
</protein>
<dbReference type="InterPro" id="IPR057326">
    <property type="entry name" value="KR_dom"/>
</dbReference>
<name>A0A543KQL5_9MICO</name>
<feature type="domain" description="Ketoreductase" evidence="4">
    <location>
        <begin position="6"/>
        <end position="190"/>
    </location>
</feature>
<dbReference type="InterPro" id="IPR036291">
    <property type="entry name" value="NAD(P)-bd_dom_sf"/>
</dbReference>
<dbReference type="InterPro" id="IPR002347">
    <property type="entry name" value="SDR_fam"/>
</dbReference>
<evidence type="ECO:0000256" key="1">
    <source>
        <dbReference type="ARBA" id="ARBA00006484"/>
    </source>
</evidence>
<dbReference type="SMART" id="SM00822">
    <property type="entry name" value="PKS_KR"/>
    <property type="match status" value="1"/>
</dbReference>
<dbReference type="SUPFAM" id="SSF51735">
    <property type="entry name" value="NAD(P)-binding Rossmann-fold domains"/>
    <property type="match status" value="1"/>
</dbReference>
<organism evidence="5 6">
    <name type="scientific">Ornithinimicrobium humiphilum</name>
    <dbReference type="NCBI Taxonomy" id="125288"/>
    <lineage>
        <taxon>Bacteria</taxon>
        <taxon>Bacillati</taxon>
        <taxon>Actinomycetota</taxon>
        <taxon>Actinomycetes</taxon>
        <taxon>Micrococcales</taxon>
        <taxon>Ornithinimicrobiaceae</taxon>
        <taxon>Ornithinimicrobium</taxon>
    </lineage>
</organism>
<dbReference type="EMBL" id="VFPU01000001">
    <property type="protein sequence ID" value="TQM97348.1"/>
    <property type="molecule type" value="Genomic_DNA"/>
</dbReference>
<keyword evidence="6" id="KW-1185">Reference proteome</keyword>
<dbReference type="PRINTS" id="PR00080">
    <property type="entry name" value="SDRFAMILY"/>
</dbReference>
<dbReference type="Gene3D" id="3.40.50.720">
    <property type="entry name" value="NAD(P)-binding Rossmann-like Domain"/>
    <property type="match status" value="1"/>
</dbReference>
<keyword evidence="2" id="KW-0560">Oxidoreductase</keyword>
<evidence type="ECO:0000259" key="4">
    <source>
        <dbReference type="SMART" id="SM00822"/>
    </source>
</evidence>
<dbReference type="Proteomes" id="UP000315133">
    <property type="component" value="Unassembled WGS sequence"/>
</dbReference>
<dbReference type="OrthoDB" id="9775296at2"/>
<dbReference type="PANTHER" id="PTHR43391:SF82">
    <property type="entry name" value="OXIDOREDUCTASE SADH-RELATED"/>
    <property type="match status" value="1"/>
</dbReference>
<dbReference type="PANTHER" id="PTHR43391">
    <property type="entry name" value="RETINOL DEHYDROGENASE-RELATED"/>
    <property type="match status" value="1"/>
</dbReference>
<accession>A0A543KQL5</accession>
<dbReference type="AlphaFoldDB" id="A0A543KQL5"/>
<proteinExistence type="inferred from homology"/>
<dbReference type="PRINTS" id="PR00081">
    <property type="entry name" value="GDHRDH"/>
</dbReference>
<comment type="similarity">
    <text evidence="1 3">Belongs to the short-chain dehydrogenases/reductases (SDR) family.</text>
</comment>
<reference evidence="5 6" key="1">
    <citation type="submission" date="2019-06" db="EMBL/GenBank/DDBJ databases">
        <title>Sequencing the genomes of 1000 actinobacteria strains.</title>
        <authorList>
            <person name="Klenk H.-P."/>
        </authorList>
    </citation>
    <scope>NUCLEOTIDE SEQUENCE [LARGE SCALE GENOMIC DNA]</scope>
    <source>
        <strain evidence="5 6">DSM 12362</strain>
    </source>
</reference>
<evidence type="ECO:0000313" key="5">
    <source>
        <dbReference type="EMBL" id="TQM97348.1"/>
    </source>
</evidence>
<dbReference type="RefSeq" id="WP_141818822.1">
    <property type="nucleotide sequence ID" value="NZ_BAAAIL010000002.1"/>
</dbReference>
<sequence>MQVNGKVFVVTGAGNGIGRHVVLGLLERGARVAAVDLRAGSLEHTRAMTDAGDRLSLHAVDVTDRDAVAALPDEVIAAHGQVDGLLNVAGVIQQFVLFEDLSYEEMQRVLDVNLWGVIHTTRAFLPHLQQRPEACLVNVSSMGGFVPVPGQTLYGASKAAVKLLTEGLYAELHGGPVAVTIVYPGAIATDISANSGVTLPGQADAEPGSAPRMLPAPEAARQIIEGAVERGRYRVTVGSDATMLDRLSRLAPRRTTELVATKMAGLLTREPARV</sequence>
<dbReference type="Pfam" id="PF00106">
    <property type="entry name" value="adh_short"/>
    <property type="match status" value="1"/>
</dbReference>
<gene>
    <name evidence="5" type="ORF">FB476_2258</name>
</gene>
<evidence type="ECO:0000256" key="3">
    <source>
        <dbReference type="RuleBase" id="RU000363"/>
    </source>
</evidence>